<dbReference type="GO" id="GO:0007005">
    <property type="term" value="P:mitochondrion organization"/>
    <property type="evidence" value="ECO:0007669"/>
    <property type="project" value="TreeGrafter"/>
</dbReference>
<evidence type="ECO:0000256" key="3">
    <source>
        <dbReference type="SAM" id="MobiDB-lite"/>
    </source>
</evidence>
<feature type="compositionally biased region" description="Basic and acidic residues" evidence="3">
    <location>
        <begin position="68"/>
        <end position="82"/>
    </location>
</feature>
<keyword evidence="6" id="KW-1185">Reference proteome</keyword>
<dbReference type="InterPro" id="IPR003593">
    <property type="entry name" value="AAA+_ATPase"/>
</dbReference>
<reference evidence="5" key="1">
    <citation type="submission" date="2023-06" db="EMBL/GenBank/DDBJ databases">
        <title>Survivors Of The Sea: Transcriptome response of Skeletonema marinoi to long-term dormancy.</title>
        <authorList>
            <person name="Pinder M.I.M."/>
            <person name="Kourtchenko O."/>
            <person name="Robertson E.K."/>
            <person name="Larsson T."/>
            <person name="Maumus F."/>
            <person name="Osuna-Cruz C.M."/>
            <person name="Vancaester E."/>
            <person name="Stenow R."/>
            <person name="Vandepoele K."/>
            <person name="Ploug H."/>
            <person name="Bruchert V."/>
            <person name="Godhe A."/>
            <person name="Topel M."/>
        </authorList>
    </citation>
    <scope>NUCLEOTIDE SEQUENCE</scope>
    <source>
        <strain evidence="5">R05AC</strain>
    </source>
</reference>
<feature type="compositionally biased region" description="Polar residues" evidence="3">
    <location>
        <begin position="85"/>
        <end position="95"/>
    </location>
</feature>
<dbReference type="SMART" id="SM00382">
    <property type="entry name" value="AAA"/>
    <property type="match status" value="1"/>
</dbReference>
<evidence type="ECO:0000256" key="1">
    <source>
        <dbReference type="ARBA" id="ARBA00022741"/>
    </source>
</evidence>
<sequence>MFGGAGKKPKKDESLSSVMSPENAPTRSGGSSVTGFDPEGLERAAKAARELDASRNASSAIELVKTQEATKQHEAAAKRAEMDAYSQQLRQQNIQAEAEEARKTLEAQTQHDKHRSEYKDELERKRQVDMLNAQKYMQDEQLKKQEEMVERQESMRRKTAEIEADLRTKTELAKTQAEAEGRIRQERENHDLILDKVRLEAAENRNTVLKAVSDGGKMLGEGLSSYLTDGEKLRNTAFMVSLAAVGIYSAKTAAGIGGRFIEARLGKPSLVRETSRVTVSQMLKHPISSAQRLTGLGVSSQDALKGIVLEDTLDSQLRKIAVSTAHTKKNKAPFRHLLLHGPPGTGKTMFAKGLAHHSGLEFAILTGGDIAPLGRDAVTEIHKLFEWAKTSRKGLLLFVDEADAFLQSRETNKISEDQRNALNAFLYRTGTESDQFMMVYASNQPSQFDEAVLDRIDEMVEFDLPGEHERRKMVALYIEKYLLNPPARWAKKVTTVDIGDEEIERVVKETEGFSGRAISKLAIAWQAAAYGTDGAILDKETFFSTVQNHKKSMSQKDGWMQHAIERADMLTTDR</sequence>
<dbReference type="GO" id="GO:0005739">
    <property type="term" value="C:mitochondrion"/>
    <property type="evidence" value="ECO:0007669"/>
    <property type="project" value="TreeGrafter"/>
</dbReference>
<keyword evidence="1" id="KW-0547">Nucleotide-binding</keyword>
<dbReference type="SUPFAM" id="SSF52540">
    <property type="entry name" value="P-loop containing nucleoside triphosphate hydrolases"/>
    <property type="match status" value="1"/>
</dbReference>
<feature type="domain" description="AAA+ ATPase" evidence="4">
    <location>
        <begin position="333"/>
        <end position="466"/>
    </location>
</feature>
<dbReference type="AlphaFoldDB" id="A0AAD8YFS0"/>
<feature type="region of interest" description="Disordered" evidence="3">
    <location>
        <begin position="1"/>
        <end position="125"/>
    </location>
</feature>
<dbReference type="FunFam" id="3.40.50.300:FF:001717">
    <property type="entry name" value="ATPase family AAA domain-containing protein"/>
    <property type="match status" value="1"/>
</dbReference>
<dbReference type="InterPro" id="IPR021911">
    <property type="entry name" value="ATAD3_N"/>
</dbReference>
<feature type="compositionally biased region" description="Basic and acidic residues" evidence="3">
    <location>
        <begin position="99"/>
        <end position="125"/>
    </location>
</feature>
<feature type="compositionally biased region" description="Polar residues" evidence="3">
    <location>
        <begin position="15"/>
        <end position="34"/>
    </location>
</feature>
<accession>A0AAD8YFS0</accession>
<dbReference type="PANTHER" id="PTHR23075:SF12">
    <property type="entry name" value="AAA+ ATPASE DOMAIN-CONTAINING PROTEIN"/>
    <property type="match status" value="1"/>
</dbReference>
<dbReference type="PANTHER" id="PTHR23075">
    <property type="entry name" value="PUTATIVE ATP-ASE"/>
    <property type="match status" value="1"/>
</dbReference>
<comment type="caution">
    <text evidence="5">The sequence shown here is derived from an EMBL/GenBank/DDBJ whole genome shotgun (WGS) entry which is preliminary data.</text>
</comment>
<dbReference type="GO" id="GO:0016887">
    <property type="term" value="F:ATP hydrolysis activity"/>
    <property type="evidence" value="ECO:0007669"/>
    <property type="project" value="InterPro"/>
</dbReference>
<evidence type="ECO:0000313" key="6">
    <source>
        <dbReference type="Proteomes" id="UP001224775"/>
    </source>
</evidence>
<organism evidence="5 6">
    <name type="scientific">Skeletonema marinoi</name>
    <dbReference type="NCBI Taxonomy" id="267567"/>
    <lineage>
        <taxon>Eukaryota</taxon>
        <taxon>Sar</taxon>
        <taxon>Stramenopiles</taxon>
        <taxon>Ochrophyta</taxon>
        <taxon>Bacillariophyta</taxon>
        <taxon>Coscinodiscophyceae</taxon>
        <taxon>Thalassiosirophycidae</taxon>
        <taxon>Thalassiosirales</taxon>
        <taxon>Skeletonemataceae</taxon>
        <taxon>Skeletonema</taxon>
        <taxon>Skeletonema marinoi-dohrnii complex</taxon>
    </lineage>
</organism>
<dbReference type="Pfam" id="PF00004">
    <property type="entry name" value="AAA"/>
    <property type="match status" value="1"/>
</dbReference>
<evidence type="ECO:0000259" key="4">
    <source>
        <dbReference type="SMART" id="SM00382"/>
    </source>
</evidence>
<dbReference type="GO" id="GO:0008270">
    <property type="term" value="F:zinc ion binding"/>
    <property type="evidence" value="ECO:0007669"/>
    <property type="project" value="TreeGrafter"/>
</dbReference>
<feature type="compositionally biased region" description="Basic and acidic residues" evidence="3">
    <location>
        <begin position="40"/>
        <end position="53"/>
    </location>
</feature>
<keyword evidence="2" id="KW-0067">ATP-binding</keyword>
<evidence type="ECO:0000313" key="5">
    <source>
        <dbReference type="EMBL" id="KAK1744185.1"/>
    </source>
</evidence>
<dbReference type="InterPro" id="IPR027417">
    <property type="entry name" value="P-loop_NTPase"/>
</dbReference>
<dbReference type="Pfam" id="PF12037">
    <property type="entry name" value="ATAD3_N"/>
    <property type="match status" value="1"/>
</dbReference>
<evidence type="ECO:0000256" key="2">
    <source>
        <dbReference type="ARBA" id="ARBA00022840"/>
    </source>
</evidence>
<dbReference type="GO" id="GO:0005524">
    <property type="term" value="F:ATP binding"/>
    <property type="evidence" value="ECO:0007669"/>
    <property type="project" value="UniProtKB-KW"/>
</dbReference>
<proteinExistence type="predicted"/>
<name>A0AAD8YFS0_9STRA</name>
<dbReference type="EMBL" id="JATAAI010000007">
    <property type="protein sequence ID" value="KAK1744185.1"/>
    <property type="molecule type" value="Genomic_DNA"/>
</dbReference>
<dbReference type="InterPro" id="IPR003959">
    <property type="entry name" value="ATPase_AAA_core"/>
</dbReference>
<dbReference type="Gene3D" id="3.40.50.300">
    <property type="entry name" value="P-loop containing nucleotide triphosphate hydrolases"/>
    <property type="match status" value="1"/>
</dbReference>
<protein>
    <submittedName>
        <fullName evidence="5">AAA ATPase</fullName>
    </submittedName>
</protein>
<gene>
    <name evidence="5" type="ORF">QTG54_004718</name>
</gene>
<dbReference type="Proteomes" id="UP001224775">
    <property type="component" value="Unassembled WGS sequence"/>
</dbReference>